<dbReference type="GO" id="GO:0003729">
    <property type="term" value="F:mRNA binding"/>
    <property type="evidence" value="ECO:0007669"/>
    <property type="project" value="UniProtKB-ARBA"/>
</dbReference>
<dbReference type="InterPro" id="IPR011990">
    <property type="entry name" value="TPR-like_helical_dom_sf"/>
</dbReference>
<evidence type="ECO:0000256" key="3">
    <source>
        <dbReference type="PROSITE-ProRule" id="PRU00708"/>
    </source>
</evidence>
<evidence type="ECO:0000313" key="5">
    <source>
        <dbReference type="Proteomes" id="UP001632038"/>
    </source>
</evidence>
<feature type="repeat" description="PPR" evidence="3">
    <location>
        <begin position="172"/>
        <end position="206"/>
    </location>
</feature>
<evidence type="ECO:0000313" key="4">
    <source>
        <dbReference type="EMBL" id="KAL3616483.1"/>
    </source>
</evidence>
<keyword evidence="5" id="KW-1185">Reference proteome</keyword>
<dbReference type="Gene3D" id="1.25.40.10">
    <property type="entry name" value="Tetratricopeptide repeat domain"/>
    <property type="match status" value="2"/>
</dbReference>
<dbReference type="PANTHER" id="PTHR45717">
    <property type="entry name" value="OS12G0527900 PROTEIN"/>
    <property type="match status" value="1"/>
</dbReference>
<gene>
    <name evidence="4" type="ORF">CASFOL_039873</name>
</gene>
<evidence type="ECO:0000256" key="1">
    <source>
        <dbReference type="ARBA" id="ARBA00007626"/>
    </source>
</evidence>
<proteinExistence type="inferred from homology"/>
<sequence>MLKLLKGLSGSSLKQPSFRTSIFRVASYSTQTRSTPSDSLYRRLQICHEQRASLTPVLDKWIVEGQPVDYEQLKSYIIKFRKIGRFKSALEISTWISEMKCFDAKPGHIGIHLDLISKVRGLKQAEHYFNSLDKSLLVYPVYGALLNCYADTKALEKAEAVMDKIRDLNSRSNLDYNTMLSLYSRTNNHAKLQSLIQEMENKGIVFDEFTYNIRLNAYATSCNIAKMEMLVMKMEADPEVTISSITYITAAKGYLKAGLREKALSALKKAELLIRNHERQTTYGVLITVYAAMREKENVYRLWDLLLKKVGGKTYYRNYSCMLTSLEKLDDLEGVGKIYSEWEEKNNNKNNNSNSSYFDIRISNLVISAYCKKGLVREAEGVLGRVLGNGKEATASTWSHMALGYCVNSEMEKAVEMTKKAFRASFPEWKPDVKTVAACLEYLKKEGDGNGIREILMLLEKCGKFSTWFNERVERYACNDKVRDEALEDGV</sequence>
<feature type="repeat" description="PPR" evidence="3">
    <location>
        <begin position="359"/>
        <end position="393"/>
    </location>
</feature>
<keyword evidence="2" id="KW-0677">Repeat</keyword>
<reference evidence="5" key="1">
    <citation type="journal article" date="2024" name="IScience">
        <title>Strigolactones Initiate the Formation of Haustorium-like Structures in Castilleja.</title>
        <authorList>
            <person name="Buerger M."/>
            <person name="Peterson D."/>
            <person name="Chory J."/>
        </authorList>
    </citation>
    <scope>NUCLEOTIDE SEQUENCE [LARGE SCALE GENOMIC DNA]</scope>
</reference>
<accession>A0ABD3BGG1</accession>
<dbReference type="Proteomes" id="UP001632038">
    <property type="component" value="Unassembled WGS sequence"/>
</dbReference>
<comment type="caution">
    <text evidence="4">The sequence shown here is derived from an EMBL/GenBank/DDBJ whole genome shotgun (WGS) entry which is preliminary data.</text>
</comment>
<name>A0ABD3BGG1_9LAMI</name>
<protein>
    <recommendedName>
        <fullName evidence="6">Pentatricopeptide repeat-containing protein</fullName>
    </recommendedName>
</protein>
<evidence type="ECO:0000256" key="2">
    <source>
        <dbReference type="ARBA" id="ARBA00022737"/>
    </source>
</evidence>
<comment type="similarity">
    <text evidence="1">Belongs to the PPR family. P subfamily.</text>
</comment>
<dbReference type="PANTHER" id="PTHR45717:SF10">
    <property type="entry name" value="OS10G0501000 PROTEIN"/>
    <property type="match status" value="1"/>
</dbReference>
<evidence type="ECO:0008006" key="6">
    <source>
        <dbReference type="Google" id="ProtNLM"/>
    </source>
</evidence>
<dbReference type="PROSITE" id="PS51375">
    <property type="entry name" value="PPR"/>
    <property type="match status" value="2"/>
</dbReference>
<dbReference type="Pfam" id="PF01535">
    <property type="entry name" value="PPR"/>
    <property type="match status" value="3"/>
</dbReference>
<dbReference type="Pfam" id="PF13041">
    <property type="entry name" value="PPR_2"/>
    <property type="match status" value="1"/>
</dbReference>
<dbReference type="AlphaFoldDB" id="A0ABD3BGG1"/>
<dbReference type="EMBL" id="JAVIJP010000092">
    <property type="protein sequence ID" value="KAL3616483.1"/>
    <property type="molecule type" value="Genomic_DNA"/>
</dbReference>
<organism evidence="4 5">
    <name type="scientific">Castilleja foliolosa</name>
    <dbReference type="NCBI Taxonomy" id="1961234"/>
    <lineage>
        <taxon>Eukaryota</taxon>
        <taxon>Viridiplantae</taxon>
        <taxon>Streptophyta</taxon>
        <taxon>Embryophyta</taxon>
        <taxon>Tracheophyta</taxon>
        <taxon>Spermatophyta</taxon>
        <taxon>Magnoliopsida</taxon>
        <taxon>eudicotyledons</taxon>
        <taxon>Gunneridae</taxon>
        <taxon>Pentapetalae</taxon>
        <taxon>asterids</taxon>
        <taxon>lamiids</taxon>
        <taxon>Lamiales</taxon>
        <taxon>Orobanchaceae</taxon>
        <taxon>Pedicularideae</taxon>
        <taxon>Castillejinae</taxon>
        <taxon>Castilleja</taxon>
    </lineage>
</organism>
<dbReference type="InterPro" id="IPR002885">
    <property type="entry name" value="PPR_rpt"/>
</dbReference>